<reference evidence="2" key="1">
    <citation type="submission" date="2017-04" db="EMBL/GenBank/DDBJ databases">
        <authorList>
            <person name="Bumgarner R.E."/>
            <person name="Fredricks D.N."/>
            <person name="Srinivasan S."/>
        </authorList>
    </citation>
    <scope>NUCLEOTIDE SEQUENCE [LARGE SCALE GENOMIC DNA]</scope>
    <source>
        <strain evidence="2">KA00405</strain>
    </source>
</reference>
<dbReference type="Proteomes" id="UP000236394">
    <property type="component" value="Unassembled WGS sequence"/>
</dbReference>
<dbReference type="RefSeq" id="WP_041705724.1">
    <property type="nucleotide sequence ID" value="NZ_NBZD01000005.1"/>
</dbReference>
<evidence type="ECO:0000313" key="1">
    <source>
        <dbReference type="EMBL" id="PNH17889.1"/>
    </source>
</evidence>
<dbReference type="EMBL" id="NBZD01000005">
    <property type="protein sequence ID" value="PNH17889.1"/>
    <property type="molecule type" value="Genomic_DNA"/>
</dbReference>
<sequence>MEYLVHPQDGMIDQYCFIKCLINVCGAECASLCGADCETLCAANCETLCAANCSLCGARACVGKMVPEPYGG</sequence>
<dbReference type="AlphaFoldDB" id="A0A2J8AZF4"/>
<organism evidence="1 2">
    <name type="scientific">Mageeibacillus indolicus</name>
    <dbReference type="NCBI Taxonomy" id="884684"/>
    <lineage>
        <taxon>Bacteria</taxon>
        <taxon>Bacillati</taxon>
        <taxon>Bacillota</taxon>
        <taxon>Clostridia</taxon>
        <taxon>Eubacteriales</taxon>
        <taxon>Oscillospiraceae</taxon>
        <taxon>Mageeibacillus</taxon>
    </lineage>
</organism>
<evidence type="ECO:0000313" key="2">
    <source>
        <dbReference type="Proteomes" id="UP000236394"/>
    </source>
</evidence>
<gene>
    <name evidence="1" type="ORF">B7R76_07565</name>
</gene>
<protein>
    <submittedName>
        <fullName evidence="1">Uncharacterized protein</fullName>
    </submittedName>
</protein>
<comment type="caution">
    <text evidence="1">The sequence shown here is derived from an EMBL/GenBank/DDBJ whole genome shotgun (WGS) entry which is preliminary data.</text>
</comment>
<name>A0A2J8AZF4_9FIRM</name>
<accession>A0A2J8AZF4</accession>
<proteinExistence type="predicted"/>